<feature type="region of interest" description="Disordered" evidence="1">
    <location>
        <begin position="243"/>
        <end position="309"/>
    </location>
</feature>
<organism evidence="2 3">
    <name type="scientific">Cladophialophora psammophila CBS 110553</name>
    <dbReference type="NCBI Taxonomy" id="1182543"/>
    <lineage>
        <taxon>Eukaryota</taxon>
        <taxon>Fungi</taxon>
        <taxon>Dikarya</taxon>
        <taxon>Ascomycota</taxon>
        <taxon>Pezizomycotina</taxon>
        <taxon>Eurotiomycetes</taxon>
        <taxon>Chaetothyriomycetidae</taxon>
        <taxon>Chaetothyriales</taxon>
        <taxon>Herpotrichiellaceae</taxon>
        <taxon>Cladophialophora</taxon>
    </lineage>
</organism>
<feature type="compositionally biased region" description="Acidic residues" evidence="1">
    <location>
        <begin position="286"/>
        <end position="309"/>
    </location>
</feature>
<evidence type="ECO:0000256" key="1">
    <source>
        <dbReference type="SAM" id="MobiDB-lite"/>
    </source>
</evidence>
<evidence type="ECO:0000313" key="3">
    <source>
        <dbReference type="Proteomes" id="UP000019471"/>
    </source>
</evidence>
<gene>
    <name evidence="2" type="ORF">A1O5_11516</name>
</gene>
<reference evidence="2 3" key="1">
    <citation type="submission" date="2013-03" db="EMBL/GenBank/DDBJ databases">
        <title>The Genome Sequence of Cladophialophora psammophila CBS 110553.</title>
        <authorList>
            <consortium name="The Broad Institute Genomics Platform"/>
            <person name="Cuomo C."/>
            <person name="de Hoog S."/>
            <person name="Gorbushina A."/>
            <person name="Walker B."/>
            <person name="Young S.K."/>
            <person name="Zeng Q."/>
            <person name="Gargeya S."/>
            <person name="Fitzgerald M."/>
            <person name="Haas B."/>
            <person name="Abouelleil A."/>
            <person name="Allen A.W."/>
            <person name="Alvarado L."/>
            <person name="Arachchi H.M."/>
            <person name="Berlin A.M."/>
            <person name="Chapman S.B."/>
            <person name="Gainer-Dewar J."/>
            <person name="Goldberg J."/>
            <person name="Griggs A."/>
            <person name="Gujja S."/>
            <person name="Hansen M."/>
            <person name="Howarth C."/>
            <person name="Imamovic A."/>
            <person name="Ireland A."/>
            <person name="Larimer J."/>
            <person name="McCowan C."/>
            <person name="Murphy C."/>
            <person name="Pearson M."/>
            <person name="Poon T.W."/>
            <person name="Priest M."/>
            <person name="Roberts A."/>
            <person name="Saif S."/>
            <person name="Shea T."/>
            <person name="Sisk P."/>
            <person name="Sykes S."/>
            <person name="Wortman J."/>
            <person name="Nusbaum C."/>
            <person name="Birren B."/>
        </authorList>
    </citation>
    <scope>NUCLEOTIDE SEQUENCE [LARGE SCALE GENOMIC DNA]</scope>
    <source>
        <strain evidence="2 3">CBS 110553</strain>
    </source>
</reference>
<feature type="compositionally biased region" description="Acidic residues" evidence="1">
    <location>
        <begin position="248"/>
        <end position="269"/>
    </location>
</feature>
<dbReference type="HOGENOM" id="CLU_1042199_0_0_1"/>
<dbReference type="GeneID" id="19196205"/>
<keyword evidence="3" id="KW-1185">Reference proteome</keyword>
<name>W9W5T7_9EURO</name>
<dbReference type="EMBL" id="AMGX01000026">
    <property type="protein sequence ID" value="EXJ63467.1"/>
    <property type="molecule type" value="Genomic_DNA"/>
</dbReference>
<protein>
    <submittedName>
        <fullName evidence="2">Uncharacterized protein</fullName>
    </submittedName>
</protein>
<dbReference type="OrthoDB" id="4151222at2759"/>
<sequence length="309" mass="35444">MAENMFSLPLVGSRTREPVATQDTEATNFAAAEMTKFEVRLVENQRTVTDPIFLPAVRCRSIKKLVMTFNDKLAKLDNRTWLQVHTGYGNLDVVQPVLLLQRTVGKGKDLWVEVDWNQPRPYTSWFDRNIGSGQNAGSSIKVEIHVKTDGLATGVEEYLGQKTKEELEEERRQAEEEAWGPTHTRAYQRFKFLHEQDDLEKLKREEHAMRSAMPARDRRARYQPKEPEYAIGTKGWFVGETYVPENEVGGDDDDDDDDDDVYYDSEDDEVVAKPHVRVADLNTDVYYEEENEEEEEEEEGGGDATDIDG</sequence>
<comment type="caution">
    <text evidence="2">The sequence shown here is derived from an EMBL/GenBank/DDBJ whole genome shotgun (WGS) entry which is preliminary data.</text>
</comment>
<accession>W9W5T7</accession>
<evidence type="ECO:0000313" key="2">
    <source>
        <dbReference type="EMBL" id="EXJ63467.1"/>
    </source>
</evidence>
<dbReference type="AlphaFoldDB" id="W9W5T7"/>
<dbReference type="RefSeq" id="XP_007750278.1">
    <property type="nucleotide sequence ID" value="XM_007752088.1"/>
</dbReference>
<proteinExistence type="predicted"/>
<dbReference type="Proteomes" id="UP000019471">
    <property type="component" value="Unassembled WGS sequence"/>
</dbReference>